<accession>A0A834K0S7</accession>
<dbReference type="AlphaFoldDB" id="A0A834K0S7"/>
<reference evidence="2" key="1">
    <citation type="journal article" date="2020" name="G3 (Bethesda)">
        <title>High-Quality Assemblies for Three Invasive Social Wasps from the &lt;i&gt;Vespula&lt;/i&gt; Genus.</title>
        <authorList>
            <person name="Harrop T.W.R."/>
            <person name="Guhlin J."/>
            <person name="McLaughlin G.M."/>
            <person name="Permina E."/>
            <person name="Stockwell P."/>
            <person name="Gilligan J."/>
            <person name="Le Lec M.F."/>
            <person name="Gruber M.A.M."/>
            <person name="Quinn O."/>
            <person name="Lovegrove M."/>
            <person name="Duncan E.J."/>
            <person name="Remnant E.J."/>
            <person name="Van Eeckhoven J."/>
            <person name="Graham B."/>
            <person name="Knapp R.A."/>
            <person name="Langford K.W."/>
            <person name="Kronenberg Z."/>
            <person name="Press M.O."/>
            <person name="Eacker S.M."/>
            <person name="Wilson-Rankin E.E."/>
            <person name="Purcell J."/>
            <person name="Lester P.J."/>
            <person name="Dearden P.K."/>
        </authorList>
    </citation>
    <scope>NUCLEOTIDE SEQUENCE</scope>
    <source>
        <strain evidence="2">Volc-1</strain>
    </source>
</reference>
<evidence type="ECO:0000313" key="2">
    <source>
        <dbReference type="EMBL" id="KAF7398274.1"/>
    </source>
</evidence>
<dbReference type="EMBL" id="JACSDY010000019">
    <property type="protein sequence ID" value="KAF7398274.1"/>
    <property type="molecule type" value="Genomic_DNA"/>
</dbReference>
<evidence type="ECO:0000313" key="3">
    <source>
        <dbReference type="Proteomes" id="UP000600918"/>
    </source>
</evidence>
<evidence type="ECO:0000256" key="1">
    <source>
        <dbReference type="SAM" id="MobiDB-lite"/>
    </source>
</evidence>
<organism evidence="2 3">
    <name type="scientific">Vespula pensylvanica</name>
    <name type="common">Western yellow jacket</name>
    <name type="synonym">Wasp</name>
    <dbReference type="NCBI Taxonomy" id="30213"/>
    <lineage>
        <taxon>Eukaryota</taxon>
        <taxon>Metazoa</taxon>
        <taxon>Ecdysozoa</taxon>
        <taxon>Arthropoda</taxon>
        <taxon>Hexapoda</taxon>
        <taxon>Insecta</taxon>
        <taxon>Pterygota</taxon>
        <taxon>Neoptera</taxon>
        <taxon>Endopterygota</taxon>
        <taxon>Hymenoptera</taxon>
        <taxon>Apocrita</taxon>
        <taxon>Aculeata</taxon>
        <taxon>Vespoidea</taxon>
        <taxon>Vespidae</taxon>
        <taxon>Vespinae</taxon>
        <taxon>Vespula</taxon>
    </lineage>
</organism>
<name>A0A834K0S7_VESPE</name>
<sequence>METRSSGTSGYRSYHDPTEYNDYTTKGHVSSRFVTIRRALRIHRLGFTVSETECKVPERVALAFPLNLTNMVRRTGEAFMRSAEGESGDPIAKGAKLPTGQAGTQRCCRATTRSIQLGEAKPSVERADTGFHAINITKYLKEIKNKNERLKVKIKNATKNEKLNPKFQITPEQFPQYMYMENCFSVDIIFQSYQNAEIKSDLTVLFTDLIRCESTRKE</sequence>
<comment type="caution">
    <text evidence="2">The sequence shown here is derived from an EMBL/GenBank/DDBJ whole genome shotgun (WGS) entry which is preliminary data.</text>
</comment>
<feature type="region of interest" description="Disordered" evidence="1">
    <location>
        <begin position="1"/>
        <end position="22"/>
    </location>
</feature>
<gene>
    <name evidence="2" type="ORF">H0235_016282</name>
</gene>
<keyword evidence="3" id="KW-1185">Reference proteome</keyword>
<feature type="compositionally biased region" description="Polar residues" evidence="1">
    <location>
        <begin position="1"/>
        <end position="11"/>
    </location>
</feature>
<dbReference type="Proteomes" id="UP000600918">
    <property type="component" value="Unassembled WGS sequence"/>
</dbReference>
<proteinExistence type="predicted"/>
<protein>
    <submittedName>
        <fullName evidence="2">Uncharacterized protein</fullName>
    </submittedName>
</protein>